<dbReference type="EMBL" id="JABCAG010000007">
    <property type="protein sequence ID" value="NMP57647.1"/>
    <property type="molecule type" value="Genomic_DNA"/>
</dbReference>
<reference evidence="3 4" key="1">
    <citation type="submission" date="2016-12" db="EMBL/GenBank/DDBJ databases">
        <authorList>
            <person name="Song W.-J."/>
            <person name="Kurnit D.M."/>
        </authorList>
    </citation>
    <scope>NUCLEOTIDE SEQUENCE [LARGE SCALE GENOMIC DNA]</scope>
    <source>
        <strain evidence="3 4">CGB1038-1_S1</strain>
    </source>
</reference>
<accession>A0A1V2UJ61</accession>
<feature type="transmembrane region" description="Helical" evidence="1">
    <location>
        <begin position="34"/>
        <end position="51"/>
    </location>
</feature>
<dbReference type="RefSeq" id="WP_062805605.1">
    <property type="nucleotide sequence ID" value="NZ_CABMMO010000006.1"/>
</dbReference>
<dbReference type="PROSITE" id="PS51257">
    <property type="entry name" value="PROKAR_LIPOPROTEIN"/>
    <property type="match status" value="1"/>
</dbReference>
<dbReference type="AlphaFoldDB" id="A0A1V2UJ61"/>
<gene>
    <name evidence="3" type="ORF">BTN92_07780</name>
    <name evidence="2" type="ORF">HI921_04050</name>
</gene>
<dbReference type="EMBL" id="MSTR01000006">
    <property type="protein sequence ID" value="ONN43334.1"/>
    <property type="molecule type" value="Genomic_DNA"/>
</dbReference>
<protein>
    <submittedName>
        <fullName evidence="3">Uncharacterized protein</fullName>
    </submittedName>
</protein>
<feature type="transmembrane region" description="Helical" evidence="1">
    <location>
        <begin position="7"/>
        <end position="28"/>
    </location>
</feature>
<reference evidence="2 5" key="2">
    <citation type="submission" date="2020-04" db="EMBL/GenBank/DDBJ databases">
        <authorList>
            <person name="Abaymova A."/>
            <person name="Teymurazov M."/>
            <person name="Tazyna O."/>
            <person name="Chatushin Y."/>
            <person name="Svetoch E."/>
            <person name="Pereligyn V."/>
            <person name="Pohylenko V."/>
            <person name="Platonov M."/>
            <person name="Kartsev N."/>
            <person name="Skryabin Y."/>
            <person name="Sizova A."/>
            <person name="Solomentsev V."/>
            <person name="Kislichkina A."/>
            <person name="Bogun A."/>
        </authorList>
    </citation>
    <scope>NUCLEOTIDE SEQUENCE [LARGE SCALE GENOMIC DNA]</scope>
    <source>
        <strain evidence="2">SCPM-O-B-8398</strain>
        <strain evidence="5">SCPM-O-B-8398 (E28)</strain>
    </source>
</reference>
<keyword evidence="1" id="KW-0472">Membrane</keyword>
<keyword evidence="1" id="KW-1133">Transmembrane helix</keyword>
<keyword evidence="1" id="KW-0812">Transmembrane</keyword>
<dbReference type="Proteomes" id="UP000557857">
    <property type="component" value="Unassembled WGS sequence"/>
</dbReference>
<sequence>MKRALNLVVLFLSMLACVSGLFYIHIYLSGEIEGILFALGLGFPGLIGFYCSTKIKKMKLKWLLLGLNYLFATYSTVLIIVIYWLQVFGIEFFTS</sequence>
<evidence type="ECO:0000256" key="1">
    <source>
        <dbReference type="SAM" id="Phobius"/>
    </source>
</evidence>
<evidence type="ECO:0000313" key="3">
    <source>
        <dbReference type="EMBL" id="ONN43334.1"/>
    </source>
</evidence>
<proteinExistence type="predicted"/>
<evidence type="ECO:0000313" key="4">
    <source>
        <dbReference type="Proteomes" id="UP000189299"/>
    </source>
</evidence>
<dbReference type="Proteomes" id="UP000189299">
    <property type="component" value="Unassembled WGS sequence"/>
</dbReference>
<evidence type="ECO:0000313" key="2">
    <source>
        <dbReference type="EMBL" id="NMP57647.1"/>
    </source>
</evidence>
<comment type="caution">
    <text evidence="3">The sequence shown here is derived from an EMBL/GenBank/DDBJ whole genome shotgun (WGS) entry which is preliminary data.</text>
</comment>
<name>A0A1V2UJ61_ENTMU</name>
<feature type="transmembrane region" description="Helical" evidence="1">
    <location>
        <begin position="63"/>
        <end position="85"/>
    </location>
</feature>
<organism evidence="3 4">
    <name type="scientific">Enterococcus mundtii</name>
    <dbReference type="NCBI Taxonomy" id="53346"/>
    <lineage>
        <taxon>Bacteria</taxon>
        <taxon>Bacillati</taxon>
        <taxon>Bacillota</taxon>
        <taxon>Bacilli</taxon>
        <taxon>Lactobacillales</taxon>
        <taxon>Enterococcaceae</taxon>
        <taxon>Enterococcus</taxon>
    </lineage>
</organism>
<evidence type="ECO:0000313" key="5">
    <source>
        <dbReference type="Proteomes" id="UP000557857"/>
    </source>
</evidence>
<dbReference type="STRING" id="53346.A5802_000167"/>